<evidence type="ECO:0000256" key="1">
    <source>
        <dbReference type="SAM" id="MobiDB-lite"/>
    </source>
</evidence>
<reference evidence="2 3" key="1">
    <citation type="journal article" date="2020" name="Phytopathology">
        <title>Genome Sequence Resources of Colletotrichum truncatum, C. plurivorum, C. musicola, and C. sojae: Four Species Pathogenic to Soybean (Glycine max).</title>
        <authorList>
            <person name="Rogerio F."/>
            <person name="Boufleur T.R."/>
            <person name="Ciampi-Guillardi M."/>
            <person name="Sukno S.A."/>
            <person name="Thon M.R."/>
            <person name="Massola Junior N.S."/>
            <person name="Baroncelli R."/>
        </authorList>
    </citation>
    <scope>NUCLEOTIDE SEQUENCE [LARGE SCALE GENOMIC DNA]</scope>
    <source>
        <strain evidence="2 3">LFN0009</strain>
    </source>
</reference>
<comment type="caution">
    <text evidence="2">The sequence shown here is derived from an EMBL/GenBank/DDBJ whole genome shotgun (WGS) entry which is preliminary data.</text>
</comment>
<organism evidence="2 3">
    <name type="scientific">Colletotrichum sojae</name>
    <dbReference type="NCBI Taxonomy" id="2175907"/>
    <lineage>
        <taxon>Eukaryota</taxon>
        <taxon>Fungi</taxon>
        <taxon>Dikarya</taxon>
        <taxon>Ascomycota</taxon>
        <taxon>Pezizomycotina</taxon>
        <taxon>Sordariomycetes</taxon>
        <taxon>Hypocreomycetidae</taxon>
        <taxon>Glomerellales</taxon>
        <taxon>Glomerellaceae</taxon>
        <taxon>Colletotrichum</taxon>
        <taxon>Colletotrichum orchidearum species complex</taxon>
    </lineage>
</organism>
<keyword evidence="3" id="KW-1185">Reference proteome</keyword>
<dbReference type="EMBL" id="WIGN01000320">
    <property type="protein sequence ID" value="KAF6799500.1"/>
    <property type="molecule type" value="Genomic_DNA"/>
</dbReference>
<gene>
    <name evidence="2" type="ORF">CSOJ01_12462</name>
</gene>
<sequence length="110" mass="12265">MAKEQLFVADNPRALNRPGSLPAGGRRLSRGINIEYHENDNRQQRLVQSPKYQGAYFRFARTVSIQARAPGQGWTRAPALEKHGALAAAAEADTQKRQEEGEFVVAFIED</sequence>
<feature type="region of interest" description="Disordered" evidence="1">
    <location>
        <begin position="1"/>
        <end position="27"/>
    </location>
</feature>
<protein>
    <submittedName>
        <fullName evidence="2">Uncharacterized protein</fullName>
    </submittedName>
</protein>
<evidence type="ECO:0000313" key="3">
    <source>
        <dbReference type="Proteomes" id="UP000652219"/>
    </source>
</evidence>
<proteinExistence type="predicted"/>
<name>A0A8H6MLS7_9PEZI</name>
<dbReference type="AlphaFoldDB" id="A0A8H6MLS7"/>
<evidence type="ECO:0000313" key="2">
    <source>
        <dbReference type="EMBL" id="KAF6799500.1"/>
    </source>
</evidence>
<dbReference type="Proteomes" id="UP000652219">
    <property type="component" value="Unassembled WGS sequence"/>
</dbReference>
<accession>A0A8H6MLS7</accession>